<name>Q2GDB3_EHRS3</name>
<dbReference type="AlphaFoldDB" id="Q2GDB3"/>
<reference evidence="2 3" key="1">
    <citation type="journal article" date="2006" name="PLoS Genet.">
        <title>Comparative genomics of emerging human ehrlichiosis agents.</title>
        <authorList>
            <person name="Dunning Hotopp J.C."/>
            <person name="Lin M."/>
            <person name="Madupu R."/>
            <person name="Crabtree J."/>
            <person name="Angiuoli S.V."/>
            <person name="Eisen J.A."/>
            <person name="Seshadri R."/>
            <person name="Ren Q."/>
            <person name="Wu M."/>
            <person name="Utterback T.R."/>
            <person name="Smith S."/>
            <person name="Lewis M."/>
            <person name="Khouri H."/>
            <person name="Zhang C."/>
            <person name="Niu H."/>
            <person name="Lin Q."/>
            <person name="Ohashi N."/>
            <person name="Zhi N."/>
            <person name="Nelson W."/>
            <person name="Brinkac L.M."/>
            <person name="Dodson R.J."/>
            <person name="Rosovitz M.J."/>
            <person name="Sundaram J."/>
            <person name="Daugherty S.C."/>
            <person name="Davidsen T."/>
            <person name="Durkin A.S."/>
            <person name="Gwinn M."/>
            <person name="Haft D.H."/>
            <person name="Selengut J.D."/>
            <person name="Sullivan S.A."/>
            <person name="Zafar N."/>
            <person name="Zhou L."/>
            <person name="Benahmed F."/>
            <person name="Forberger H."/>
            <person name="Halpin R."/>
            <person name="Mulligan S."/>
            <person name="Robinson J."/>
            <person name="White O."/>
            <person name="Rikihisa Y."/>
            <person name="Tettelin H."/>
        </authorList>
    </citation>
    <scope>NUCLEOTIDE SEQUENCE [LARGE SCALE GENOMIC DNA]</scope>
    <source>
        <strain evidence="3">ATCC VR-367 / Miyayama</strain>
    </source>
</reference>
<dbReference type="STRING" id="222891.NSE_0655"/>
<feature type="transmembrane region" description="Helical" evidence="1">
    <location>
        <begin position="20"/>
        <end position="44"/>
    </location>
</feature>
<keyword evidence="1" id="KW-0812">Transmembrane</keyword>
<evidence type="ECO:0000313" key="2">
    <source>
        <dbReference type="EMBL" id="ABD46092.1"/>
    </source>
</evidence>
<accession>Q2GDB3</accession>
<keyword evidence="1" id="KW-0472">Membrane</keyword>
<protein>
    <submittedName>
        <fullName evidence="2">Uncharacterized protein</fullName>
    </submittedName>
</protein>
<proteinExistence type="predicted"/>
<dbReference type="HOGENOM" id="CLU_2650735_0_0_5"/>
<evidence type="ECO:0000313" key="3">
    <source>
        <dbReference type="Proteomes" id="UP000001942"/>
    </source>
</evidence>
<dbReference type="EMBL" id="CP000237">
    <property type="protein sequence ID" value="ABD46092.1"/>
    <property type="molecule type" value="Genomic_DNA"/>
</dbReference>
<evidence type="ECO:0000256" key="1">
    <source>
        <dbReference type="SAM" id="Phobius"/>
    </source>
</evidence>
<keyword evidence="1" id="KW-1133">Transmembrane helix</keyword>
<dbReference type="Proteomes" id="UP000001942">
    <property type="component" value="Chromosome"/>
</dbReference>
<keyword evidence="3" id="KW-1185">Reference proteome</keyword>
<organism evidence="2 3">
    <name type="scientific">Ehrlichia sennetsu (strain ATCC VR-367 / Miyayama)</name>
    <name type="common">Neorickettsia sennetsu</name>
    <dbReference type="NCBI Taxonomy" id="222891"/>
    <lineage>
        <taxon>Bacteria</taxon>
        <taxon>Pseudomonadati</taxon>
        <taxon>Pseudomonadota</taxon>
        <taxon>Alphaproteobacteria</taxon>
        <taxon>Rickettsiales</taxon>
        <taxon>Anaplasmataceae</taxon>
        <taxon>Ehrlichia</taxon>
    </lineage>
</organism>
<dbReference type="KEGG" id="nse:NSE_0655"/>
<gene>
    <name evidence="2" type="ordered locus">NSE_0655</name>
</gene>
<sequence length="76" mass="8628">MRELGQGHGIKSPGNVEIGLHLLLFPLSTLLCFLYTCWIIEWGIDIQKPGNHNREILPIPNRKRLLKSGTLDHSNN</sequence>